<name>A0A2P7Q1Z5_9FIRM</name>
<dbReference type="OrthoDB" id="9807770at2"/>
<comment type="caution">
    <text evidence="3">The sequence shown here is derived from an EMBL/GenBank/DDBJ whole genome shotgun (WGS) entry which is preliminary data.</text>
</comment>
<accession>A0A2P7Q1Z5</accession>
<dbReference type="InterPro" id="IPR050190">
    <property type="entry name" value="UPF0213_domain"/>
</dbReference>
<dbReference type="AlphaFoldDB" id="A0A2P7Q1Z5"/>
<dbReference type="PANTHER" id="PTHR34477:SF1">
    <property type="entry name" value="UPF0213 PROTEIN YHBQ"/>
    <property type="match status" value="1"/>
</dbReference>
<evidence type="ECO:0000313" key="4">
    <source>
        <dbReference type="Proteomes" id="UP000241434"/>
    </source>
</evidence>
<keyword evidence="4" id="KW-1185">Reference proteome</keyword>
<reference evidence="3" key="1">
    <citation type="thesis" date="2015" institute="Rutgers" country="The State University of New Jersey, 14 College Farm Rd., New Brunswick, NJ, USA">
        <title>Ammonia toxicity in bacteria and its implications for treatment of and resource recovery from highly nitrogenous organic wastes.</title>
        <authorList>
            <person name="Luther A.K."/>
        </authorList>
    </citation>
    <scope>NUCLEOTIDE SEQUENCE</scope>
    <source>
        <strain evidence="3">RT-10B</strain>
    </source>
</reference>
<dbReference type="InterPro" id="IPR000305">
    <property type="entry name" value="GIY-YIG_endonuc"/>
</dbReference>
<dbReference type="PROSITE" id="PS50164">
    <property type="entry name" value="GIY_YIG"/>
    <property type="match status" value="1"/>
</dbReference>
<feature type="domain" description="GIY-YIG" evidence="2">
    <location>
        <begin position="1"/>
        <end position="75"/>
    </location>
</feature>
<comment type="similarity">
    <text evidence="1">Belongs to the UPF0213 family.</text>
</comment>
<organism evidence="3 4">
    <name type="scientific">Peptostreptococcus russellii</name>
    <dbReference type="NCBI Taxonomy" id="215200"/>
    <lineage>
        <taxon>Bacteria</taxon>
        <taxon>Bacillati</taxon>
        <taxon>Bacillota</taxon>
        <taxon>Clostridia</taxon>
        <taxon>Peptostreptococcales</taxon>
        <taxon>Peptostreptococcaceae</taxon>
        <taxon>Peptostreptococcus</taxon>
    </lineage>
</organism>
<dbReference type="Proteomes" id="UP000241434">
    <property type="component" value="Unassembled WGS sequence"/>
</dbReference>
<evidence type="ECO:0000256" key="1">
    <source>
        <dbReference type="ARBA" id="ARBA00007435"/>
    </source>
</evidence>
<dbReference type="Gene3D" id="3.40.1440.10">
    <property type="entry name" value="GIY-YIG endonuclease"/>
    <property type="match status" value="1"/>
</dbReference>
<protein>
    <recommendedName>
        <fullName evidence="2">GIY-YIG domain-containing protein</fullName>
    </recommendedName>
</protein>
<evidence type="ECO:0000313" key="3">
    <source>
        <dbReference type="EMBL" id="PSJ31993.1"/>
    </source>
</evidence>
<gene>
    <name evidence="3" type="ORF">UF10_04250</name>
</gene>
<dbReference type="EMBL" id="JYGE01000003">
    <property type="protein sequence ID" value="PSJ31993.1"/>
    <property type="molecule type" value="Genomic_DNA"/>
</dbReference>
<evidence type="ECO:0000259" key="2">
    <source>
        <dbReference type="PROSITE" id="PS50164"/>
    </source>
</evidence>
<proteinExistence type="inferred from homology"/>
<dbReference type="CDD" id="cd10456">
    <property type="entry name" value="GIY-YIG_UPF0213"/>
    <property type="match status" value="1"/>
</dbReference>
<sequence>MAYTYILRCKDGSLYCGYTTDIKRRESEHKNSIGSKYVKAHKFECLEIFIELESKSLAMKMESAIKKLSKSKKEALILGDISILENINIEYISYNRV</sequence>
<dbReference type="Pfam" id="PF01541">
    <property type="entry name" value="GIY-YIG"/>
    <property type="match status" value="1"/>
</dbReference>
<dbReference type="SMART" id="SM00465">
    <property type="entry name" value="GIYc"/>
    <property type="match status" value="1"/>
</dbReference>
<dbReference type="InterPro" id="IPR035901">
    <property type="entry name" value="GIY-YIG_endonuc_sf"/>
</dbReference>
<dbReference type="SUPFAM" id="SSF82771">
    <property type="entry name" value="GIY-YIG endonuclease"/>
    <property type="match status" value="1"/>
</dbReference>
<dbReference type="PANTHER" id="PTHR34477">
    <property type="entry name" value="UPF0213 PROTEIN YHBQ"/>
    <property type="match status" value="1"/>
</dbReference>